<dbReference type="AlphaFoldDB" id="A0A255XN97"/>
<proteinExistence type="predicted"/>
<keyword evidence="3" id="KW-1185">Reference proteome</keyword>
<feature type="region of interest" description="Disordered" evidence="1">
    <location>
        <begin position="151"/>
        <end position="170"/>
    </location>
</feature>
<name>A0A255XN97_9PROT</name>
<protein>
    <recommendedName>
        <fullName evidence="4">DUF2889 domain-containing protein</fullName>
    </recommendedName>
</protein>
<accession>A0A255XN97</accession>
<reference evidence="2 3" key="1">
    <citation type="submission" date="2017-07" db="EMBL/GenBank/DDBJ databases">
        <title>Elstera cyanobacteriorum sp. nov., a novel bacterium isolated from cyanobacterial aggregates in a eutrophic lake.</title>
        <authorList>
            <person name="Cai H."/>
        </authorList>
    </citation>
    <scope>NUCLEOTIDE SEQUENCE [LARGE SCALE GENOMIC DNA]</scope>
    <source>
        <strain evidence="2 3">TH019</strain>
    </source>
</reference>
<comment type="caution">
    <text evidence="2">The sequence shown here is derived from an EMBL/GenBank/DDBJ whole genome shotgun (WGS) entry which is preliminary data.</text>
</comment>
<dbReference type="EMBL" id="NOXS01000033">
    <property type="protein sequence ID" value="OYQ17905.1"/>
    <property type="molecule type" value="Genomic_DNA"/>
</dbReference>
<dbReference type="RefSeq" id="WP_094409467.1">
    <property type="nucleotide sequence ID" value="NZ_BMJZ01000002.1"/>
</dbReference>
<organism evidence="2 3">
    <name type="scientific">Elstera cyanobacteriorum</name>
    <dbReference type="NCBI Taxonomy" id="2022747"/>
    <lineage>
        <taxon>Bacteria</taxon>
        <taxon>Pseudomonadati</taxon>
        <taxon>Pseudomonadota</taxon>
        <taxon>Alphaproteobacteria</taxon>
        <taxon>Rhodospirillales</taxon>
        <taxon>Rhodospirillaceae</taxon>
        <taxon>Elstera</taxon>
    </lineage>
</organism>
<dbReference type="Proteomes" id="UP000216361">
    <property type="component" value="Unassembled WGS sequence"/>
</dbReference>
<dbReference type="Pfam" id="PF11136">
    <property type="entry name" value="DUF2889"/>
    <property type="match status" value="1"/>
</dbReference>
<evidence type="ECO:0000256" key="1">
    <source>
        <dbReference type="SAM" id="MobiDB-lite"/>
    </source>
</evidence>
<evidence type="ECO:0008006" key="4">
    <source>
        <dbReference type="Google" id="ProtNLM"/>
    </source>
</evidence>
<gene>
    <name evidence="2" type="ORF">CHR90_13100</name>
</gene>
<dbReference type="InterPro" id="IPR021312">
    <property type="entry name" value="DUF2889"/>
</dbReference>
<sequence length="205" mass="22215">MPLSPASPRDHFHTRDISLKGYYRADGLWDIEAHLTDVKTYAFENAWRGHMPPGTPIHDMWIRLTVDNDLTVQAIEAVTDGSPFEICPAITGNFQRIVGLRIAAGWTQAIKERLGGTEGCTHLVELLGPVATVAFQTVSTGKARARALKEAAEGVDRSGPPAMPRATGGRRPPIIDTCHALASDGPVVAQFYPDYYTGKPAAPEN</sequence>
<evidence type="ECO:0000313" key="3">
    <source>
        <dbReference type="Proteomes" id="UP000216361"/>
    </source>
</evidence>
<evidence type="ECO:0000313" key="2">
    <source>
        <dbReference type="EMBL" id="OYQ17905.1"/>
    </source>
</evidence>
<dbReference type="OrthoDB" id="6862397at2"/>